<dbReference type="CDD" id="cd07041">
    <property type="entry name" value="STAS_RsbR_RsbS_like"/>
    <property type="match status" value="1"/>
</dbReference>
<evidence type="ECO:0000256" key="1">
    <source>
        <dbReference type="ARBA" id="ARBA00022553"/>
    </source>
</evidence>
<dbReference type="Pfam" id="PF00072">
    <property type="entry name" value="Response_reg"/>
    <property type="match status" value="1"/>
</dbReference>
<dbReference type="PROSITE" id="PS50801">
    <property type="entry name" value="STAS"/>
    <property type="match status" value="1"/>
</dbReference>
<dbReference type="GO" id="GO:0000160">
    <property type="term" value="P:phosphorelay signal transduction system"/>
    <property type="evidence" value="ECO:0007669"/>
    <property type="project" value="InterPro"/>
</dbReference>
<dbReference type="Gene3D" id="3.40.50.2300">
    <property type="match status" value="1"/>
</dbReference>
<dbReference type="OrthoDB" id="7318144at2"/>
<protein>
    <submittedName>
        <fullName evidence="5">Diguanylate cyclase/phosphodiesterase</fullName>
    </submittedName>
</protein>
<evidence type="ECO:0000313" key="6">
    <source>
        <dbReference type="Proteomes" id="UP000011682"/>
    </source>
</evidence>
<comment type="caution">
    <text evidence="5">The sequence shown here is derived from an EMBL/GenBank/DDBJ whole genome shotgun (WGS) entry which is preliminary data.</text>
</comment>
<sequence length="288" mass="31043">MSPHPSENRRILVVDDNEDIHDDFRRILSPREDTSDLDELEAALLGGTSTAAPRPPTFELTSAHQGSEALAKVQKALADGFPYALAFIDVRMPPGWDGVETLARIWQEDPSLQAVICSAYSDYSWEAMSARFGRTDRLLVLKKPFDPVEVRQMASALVEKWNHLARSPAPTSLALLPLSEDVVLLPLLGPVDPERLRQVREALVMGLSSRRARFAILDVTGAPGLGPELAEGLIGAARAVSLAGAELVLTGALPELVRALALLGGDLGGVRTHPTLQSGVAFALEKPR</sequence>
<feature type="domain" description="STAS" evidence="4">
    <location>
        <begin position="180"/>
        <end position="283"/>
    </location>
</feature>
<dbReference type="eggNOG" id="COG4753">
    <property type="taxonomic scope" value="Bacteria"/>
</dbReference>
<dbReference type="PANTHER" id="PTHR33745">
    <property type="entry name" value="RSBT ANTAGONIST PROTEIN RSBS-RELATED"/>
    <property type="match status" value="1"/>
</dbReference>
<organism evidence="5 6">
    <name type="scientific">Cystobacter fuscus (strain ATCC 25194 / DSM 2262 / NBRC 100088 / M29)</name>
    <dbReference type="NCBI Taxonomy" id="1242864"/>
    <lineage>
        <taxon>Bacteria</taxon>
        <taxon>Pseudomonadati</taxon>
        <taxon>Myxococcota</taxon>
        <taxon>Myxococcia</taxon>
        <taxon>Myxococcales</taxon>
        <taxon>Cystobacterineae</taxon>
        <taxon>Archangiaceae</taxon>
        <taxon>Cystobacter</taxon>
    </lineage>
</organism>
<feature type="domain" description="Response regulatory" evidence="3">
    <location>
        <begin position="10"/>
        <end position="158"/>
    </location>
</feature>
<reference evidence="5" key="1">
    <citation type="submission" date="2013-05" db="EMBL/GenBank/DDBJ databases">
        <title>Genome assembly of Cystobacter fuscus DSM 2262.</title>
        <authorList>
            <person name="Sharma G."/>
            <person name="Khatri I."/>
            <person name="Kaur C."/>
            <person name="Mayilraj S."/>
            <person name="Subramanian S."/>
        </authorList>
    </citation>
    <scope>NUCLEOTIDE SEQUENCE [LARGE SCALE GENOMIC DNA]</scope>
    <source>
        <strain evidence="5">DSM 2262</strain>
    </source>
</reference>
<evidence type="ECO:0000259" key="4">
    <source>
        <dbReference type="PROSITE" id="PS50801"/>
    </source>
</evidence>
<dbReference type="eggNOG" id="COG1366">
    <property type="taxonomic scope" value="Bacteria"/>
</dbReference>
<dbReference type="InterPro" id="IPR011006">
    <property type="entry name" value="CheY-like_superfamily"/>
</dbReference>
<keyword evidence="1 2" id="KW-0597">Phosphoprotein</keyword>
<dbReference type="PANTHER" id="PTHR33745:SF3">
    <property type="entry name" value="RSBT CO-ANTAGONIST PROTEIN RSBRC"/>
    <property type="match status" value="1"/>
</dbReference>
<evidence type="ECO:0000256" key="2">
    <source>
        <dbReference type="PROSITE-ProRule" id="PRU00169"/>
    </source>
</evidence>
<dbReference type="SUPFAM" id="SSF52091">
    <property type="entry name" value="SpoIIaa-like"/>
    <property type="match status" value="1"/>
</dbReference>
<dbReference type="InterPro" id="IPR051932">
    <property type="entry name" value="Bact_StressResp_Reg"/>
</dbReference>
<gene>
    <name evidence="5" type="ORF">D187_005938</name>
</gene>
<dbReference type="SUPFAM" id="SSF52172">
    <property type="entry name" value="CheY-like"/>
    <property type="match status" value="1"/>
</dbReference>
<proteinExistence type="predicted"/>
<dbReference type="EMBL" id="ANAH02000005">
    <property type="protein sequence ID" value="EPX63532.1"/>
    <property type="molecule type" value="Genomic_DNA"/>
</dbReference>
<name>S9PM44_CYSF2</name>
<dbReference type="AlphaFoldDB" id="S9PM44"/>
<accession>S9PM44</accession>
<dbReference type="Proteomes" id="UP000011682">
    <property type="component" value="Unassembled WGS sequence"/>
</dbReference>
<dbReference type="InterPro" id="IPR036513">
    <property type="entry name" value="STAS_dom_sf"/>
</dbReference>
<dbReference type="Gene3D" id="3.30.750.24">
    <property type="entry name" value="STAS domain"/>
    <property type="match status" value="1"/>
</dbReference>
<dbReference type="InterPro" id="IPR002645">
    <property type="entry name" value="STAS_dom"/>
</dbReference>
<dbReference type="PROSITE" id="PS50110">
    <property type="entry name" value="RESPONSE_REGULATORY"/>
    <property type="match status" value="1"/>
</dbReference>
<keyword evidence="6" id="KW-1185">Reference proteome</keyword>
<evidence type="ECO:0000259" key="3">
    <source>
        <dbReference type="PROSITE" id="PS50110"/>
    </source>
</evidence>
<dbReference type="InterPro" id="IPR001789">
    <property type="entry name" value="Sig_transdc_resp-reg_receiver"/>
</dbReference>
<feature type="modified residue" description="4-aspartylphosphate" evidence="2">
    <location>
        <position position="89"/>
    </location>
</feature>
<dbReference type="RefSeq" id="WP_002623404.1">
    <property type="nucleotide sequence ID" value="NZ_ANAH02000005.1"/>
</dbReference>
<evidence type="ECO:0000313" key="5">
    <source>
        <dbReference type="EMBL" id="EPX63532.1"/>
    </source>
</evidence>